<dbReference type="AlphaFoldDB" id="A0A2P2PZJ2"/>
<reference evidence="2" key="1">
    <citation type="submission" date="2018-02" db="EMBL/GenBank/DDBJ databases">
        <title>Rhizophora mucronata_Transcriptome.</title>
        <authorList>
            <person name="Meera S.P."/>
            <person name="Sreeshan A."/>
            <person name="Augustine A."/>
        </authorList>
    </citation>
    <scope>NUCLEOTIDE SEQUENCE</scope>
    <source>
        <tissue evidence="2">Leaf</tissue>
    </source>
</reference>
<protein>
    <submittedName>
        <fullName evidence="2">Uncharacterized protein</fullName>
    </submittedName>
</protein>
<name>A0A2P2PZJ2_RHIMU</name>
<accession>A0A2P2PZJ2</accession>
<evidence type="ECO:0000313" key="2">
    <source>
        <dbReference type="EMBL" id="MBX60160.1"/>
    </source>
</evidence>
<dbReference type="EMBL" id="GGEC01079676">
    <property type="protein sequence ID" value="MBX60160.1"/>
    <property type="molecule type" value="Transcribed_RNA"/>
</dbReference>
<organism evidence="2">
    <name type="scientific">Rhizophora mucronata</name>
    <name type="common">Asiatic mangrove</name>
    <dbReference type="NCBI Taxonomy" id="61149"/>
    <lineage>
        <taxon>Eukaryota</taxon>
        <taxon>Viridiplantae</taxon>
        <taxon>Streptophyta</taxon>
        <taxon>Embryophyta</taxon>
        <taxon>Tracheophyta</taxon>
        <taxon>Spermatophyta</taxon>
        <taxon>Magnoliopsida</taxon>
        <taxon>eudicotyledons</taxon>
        <taxon>Gunneridae</taxon>
        <taxon>Pentapetalae</taxon>
        <taxon>rosids</taxon>
        <taxon>fabids</taxon>
        <taxon>Malpighiales</taxon>
        <taxon>Rhizophoraceae</taxon>
        <taxon>Rhizophora</taxon>
    </lineage>
</organism>
<feature type="region of interest" description="Disordered" evidence="1">
    <location>
        <begin position="1"/>
        <end position="25"/>
    </location>
</feature>
<sequence>MKSPQMSEVEINDMFTCPPDKQGDQ</sequence>
<evidence type="ECO:0000256" key="1">
    <source>
        <dbReference type="SAM" id="MobiDB-lite"/>
    </source>
</evidence>
<proteinExistence type="predicted"/>